<evidence type="ECO:0000313" key="1">
    <source>
        <dbReference type="EMBL" id="SVA13149.1"/>
    </source>
</evidence>
<organism evidence="1">
    <name type="scientific">marine metagenome</name>
    <dbReference type="NCBI Taxonomy" id="408172"/>
    <lineage>
        <taxon>unclassified sequences</taxon>
        <taxon>metagenomes</taxon>
        <taxon>ecological metagenomes</taxon>
    </lineage>
</organism>
<dbReference type="EMBL" id="UINC01004278">
    <property type="protein sequence ID" value="SVA13149.1"/>
    <property type="molecule type" value="Genomic_DNA"/>
</dbReference>
<feature type="non-terminal residue" evidence="1">
    <location>
        <position position="1"/>
    </location>
</feature>
<accession>A0A381TBM9</accession>
<sequence>VAAAAVAPMPKFTKESSAFKGKCYFCDAEIMVPTGPGWNSTRVICRACSLKQTDAVDD</sequence>
<name>A0A381TBM9_9ZZZZ</name>
<reference evidence="1" key="1">
    <citation type="submission" date="2018-05" db="EMBL/GenBank/DDBJ databases">
        <authorList>
            <person name="Lanie J.A."/>
            <person name="Ng W.-L."/>
            <person name="Kazmierczak K.M."/>
            <person name="Andrzejewski T.M."/>
            <person name="Davidsen T.M."/>
            <person name="Wayne K.J."/>
            <person name="Tettelin H."/>
            <person name="Glass J.I."/>
            <person name="Rusch D."/>
            <person name="Podicherti R."/>
            <person name="Tsui H.-C.T."/>
            <person name="Winkler M.E."/>
        </authorList>
    </citation>
    <scope>NUCLEOTIDE SEQUENCE</scope>
</reference>
<dbReference type="AlphaFoldDB" id="A0A381TBM9"/>
<proteinExistence type="predicted"/>
<protein>
    <submittedName>
        <fullName evidence="1">Uncharacterized protein</fullName>
    </submittedName>
</protein>
<gene>
    <name evidence="1" type="ORF">METZ01_LOCUS66003</name>
</gene>